<evidence type="ECO:0000313" key="2">
    <source>
        <dbReference type="Proteomes" id="UP000032305"/>
    </source>
</evidence>
<evidence type="ECO:0000313" key="1">
    <source>
        <dbReference type="EMBL" id="GAM02092.1"/>
    </source>
</evidence>
<protein>
    <submittedName>
        <fullName evidence="1">Uncharacterized protein</fullName>
    </submittedName>
</protein>
<sequence>MQGAVCVRATVSARRVLFGVPLGRPDLSRKMVPAPQRLELLRLCWSEGIVLIRA</sequence>
<organism evidence="1 2">
    <name type="scientific">Sphingomonas parapaucimobilis NBRC 15100</name>
    <dbReference type="NCBI Taxonomy" id="1219049"/>
    <lineage>
        <taxon>Bacteria</taxon>
        <taxon>Pseudomonadati</taxon>
        <taxon>Pseudomonadota</taxon>
        <taxon>Alphaproteobacteria</taxon>
        <taxon>Sphingomonadales</taxon>
        <taxon>Sphingomonadaceae</taxon>
        <taxon>Sphingomonas</taxon>
    </lineage>
</organism>
<gene>
    <name evidence="1" type="ORF">SP5_073_00200</name>
</gene>
<keyword evidence="2" id="KW-1185">Reference proteome</keyword>
<accession>A0A0A1WA21</accession>
<proteinExistence type="predicted"/>
<comment type="caution">
    <text evidence="1">The sequence shown here is derived from an EMBL/GenBank/DDBJ whole genome shotgun (WGS) entry which is preliminary data.</text>
</comment>
<dbReference type="RefSeq" id="WP_157013741.1">
    <property type="nucleotide sequence ID" value="NZ_BBPI01000073.1"/>
</dbReference>
<dbReference type="Proteomes" id="UP000032305">
    <property type="component" value="Unassembled WGS sequence"/>
</dbReference>
<dbReference type="EMBL" id="BBPI01000073">
    <property type="protein sequence ID" value="GAM02092.1"/>
    <property type="molecule type" value="Genomic_DNA"/>
</dbReference>
<dbReference type="AlphaFoldDB" id="A0A0A1WA21"/>
<name>A0A0A1WA21_9SPHN</name>
<reference evidence="1 2" key="1">
    <citation type="submission" date="2014-11" db="EMBL/GenBank/DDBJ databases">
        <title>Whole genome shotgun sequence of Sphingomonas parapaucimobilis NBRC 15100.</title>
        <authorList>
            <person name="Katano-Makiyama Y."/>
            <person name="Hosoyama A."/>
            <person name="Hashimoto M."/>
            <person name="Hosoyama Y."/>
            <person name="Noguchi M."/>
            <person name="Numata M."/>
            <person name="Tsuchikane K."/>
            <person name="Hirakata S."/>
            <person name="Uohara A."/>
            <person name="Shimodaira J."/>
            <person name="Ohji S."/>
            <person name="Ichikawa N."/>
            <person name="Kimura A."/>
            <person name="Yamazoe A."/>
            <person name="Fujita N."/>
        </authorList>
    </citation>
    <scope>NUCLEOTIDE SEQUENCE [LARGE SCALE GENOMIC DNA]</scope>
    <source>
        <strain evidence="1 2">NBRC 15100</strain>
    </source>
</reference>